<dbReference type="PANTHER" id="PTHR32294:SF0">
    <property type="entry name" value="DNA POLYMERASE III SUBUNIT ALPHA"/>
    <property type="match status" value="1"/>
</dbReference>
<feature type="domain" description="Polymerase/histidinol phosphatase N-terminal" evidence="7">
    <location>
        <begin position="4"/>
        <end position="71"/>
    </location>
</feature>
<evidence type="ECO:0000313" key="8">
    <source>
        <dbReference type="EMBL" id="TPR53915.1"/>
    </source>
</evidence>
<dbReference type="Proteomes" id="UP000316851">
    <property type="component" value="Unassembled WGS sequence"/>
</dbReference>
<gene>
    <name evidence="8" type="primary">dnaE</name>
    <name evidence="8" type="ORF">FJR74_01860</name>
</gene>
<dbReference type="InterPro" id="IPR010994">
    <property type="entry name" value="RuvA_2-like"/>
</dbReference>
<evidence type="ECO:0000256" key="3">
    <source>
        <dbReference type="ARBA" id="ARBA00022695"/>
    </source>
</evidence>
<dbReference type="InterPro" id="IPR029460">
    <property type="entry name" value="DNAPol_HHH"/>
</dbReference>
<organism evidence="8 9">
    <name type="scientific">Metamycoplasma neophronis</name>
    <dbReference type="NCBI Taxonomy" id="872983"/>
    <lineage>
        <taxon>Bacteria</taxon>
        <taxon>Bacillati</taxon>
        <taxon>Mycoplasmatota</taxon>
        <taxon>Mycoplasmoidales</taxon>
        <taxon>Metamycoplasmataceae</taxon>
        <taxon>Metamycoplasma</taxon>
    </lineage>
</organism>
<comment type="caution">
    <text evidence="8">The sequence shown here is derived from an EMBL/GenBank/DDBJ whole genome shotgun (WGS) entry which is preliminary data.</text>
</comment>
<evidence type="ECO:0000256" key="4">
    <source>
        <dbReference type="ARBA" id="ARBA00022705"/>
    </source>
</evidence>
<dbReference type="InterPro" id="IPR004013">
    <property type="entry name" value="PHP_dom"/>
</dbReference>
<protein>
    <recommendedName>
        <fullName evidence="1">DNA-directed DNA polymerase</fullName>
        <ecNumber evidence="1">2.7.7.7</ecNumber>
    </recommendedName>
</protein>
<evidence type="ECO:0000256" key="2">
    <source>
        <dbReference type="ARBA" id="ARBA00022679"/>
    </source>
</evidence>
<dbReference type="SUPFAM" id="SSF47781">
    <property type="entry name" value="RuvA domain 2-like"/>
    <property type="match status" value="1"/>
</dbReference>
<comment type="catalytic activity">
    <reaction evidence="6">
        <text>DNA(n) + a 2'-deoxyribonucleoside 5'-triphosphate = DNA(n+1) + diphosphate</text>
        <dbReference type="Rhea" id="RHEA:22508"/>
        <dbReference type="Rhea" id="RHEA-COMP:17339"/>
        <dbReference type="Rhea" id="RHEA-COMP:17340"/>
        <dbReference type="ChEBI" id="CHEBI:33019"/>
        <dbReference type="ChEBI" id="CHEBI:61560"/>
        <dbReference type="ChEBI" id="CHEBI:173112"/>
        <dbReference type="EC" id="2.7.7.7"/>
    </reaction>
</comment>
<dbReference type="InterPro" id="IPR003141">
    <property type="entry name" value="Pol/His_phosphatase_N"/>
</dbReference>
<evidence type="ECO:0000313" key="9">
    <source>
        <dbReference type="Proteomes" id="UP000316851"/>
    </source>
</evidence>
<dbReference type="Pfam" id="PF02811">
    <property type="entry name" value="PHP"/>
    <property type="match status" value="1"/>
</dbReference>
<dbReference type="InterPro" id="IPR041931">
    <property type="entry name" value="DNA_pol3_alpha_thumb_dom"/>
</dbReference>
<dbReference type="SMART" id="SM00481">
    <property type="entry name" value="POLIIIAc"/>
    <property type="match status" value="1"/>
</dbReference>
<dbReference type="Gene3D" id="3.20.20.140">
    <property type="entry name" value="Metal-dependent hydrolases"/>
    <property type="match status" value="1"/>
</dbReference>
<accession>A0ABY2Z207</accession>
<proteinExistence type="predicted"/>
<dbReference type="CDD" id="cd07431">
    <property type="entry name" value="PHP_PolIIIA"/>
    <property type="match status" value="1"/>
</dbReference>
<dbReference type="Gene3D" id="1.10.150.870">
    <property type="match status" value="1"/>
</dbReference>
<dbReference type="PANTHER" id="PTHR32294">
    <property type="entry name" value="DNA POLYMERASE III SUBUNIT ALPHA"/>
    <property type="match status" value="1"/>
</dbReference>
<dbReference type="SUPFAM" id="SSF89550">
    <property type="entry name" value="PHP domain-like"/>
    <property type="match status" value="1"/>
</dbReference>
<sequence length="990" mass="113030">MKLTNLHLNTTFSFLESCIQPEEFINEIKKNNLEYFAVTEHCNFYSMAAFLNLAKENNLKPVFGLDCNVKINNSIFRYLVYAKNLAAFENLKKLSYEILKNGDLEFDILNKYEDLIWVEHPIFGFYAKTKKVIERENYYFAIQTIDLDNDILQSHYDKCLLVNHNAILNYDDNSIINVLAKMSNDQEFVDIYEAYQAEYDFDDEKLINLVNKTNEFIKSLYFEIPRHSYILPTFPNPDGLDSFNYLQKLLSQNIAKKFANGGWDQEYTDRLKYELSVIETLKFSDYFLIIQDWIQWAKNNNISIGPGRGSAAGSLISYLLGITEVDPIKFGLIFERFLNPKRVTMPDIDVDVQDDRRGEVINYLINKYGFNNVANIVTFASLGKKSAIRDVLRVYNVTPSQINSISKLISTDDSSLLDEFKNNNKFALELAKINKEDSNIAIKILNEAARIAGFYRQTGTHAAGIVISPQELIKVIPTQTLDNQINQTQVSMEYLESFGLIKMDILGLKTLTTIKEITNLIKLNQNIEIDLNNIPYDDAKALSILNSANTAGIFQVETPIMVRALQKIGVSSFDDIVAIISLNRPGPAINIPKYAKRKQGLEVIPSLELEYDKIVKPTYGIIIYQEQIMQIVQAVAKMSFSEADMLRRIISKKKVDQMEIMKEEFISKAVANNYNKALAKKIFDSIEKFADYGFNKSHAVSYSILTFQMAYLKAHYPLEFYAACISSAHGAHETIAKYANEAKKMGIKIISPDINLSEINAVIKDNAIILPLTMIKGIGPEIVKNIIANRNEFGPYKNFLHFMIYLLKIKSLGLSTIELLIKANALRNFGYNQATLLKEISKDNSDTMLLIKVYKDRDIEEISSLIDKYSPTEIINQNIDEEKSNEISLLGQSYNVEGPKLNLNNQVNFSQMHEGTEHKLVAQCTFVKSGIAKTGKVFYRLDFQDESQKFSTFVFYDNPELMNLSKKIVELDIVKKNDNTATLKGWKIKE</sequence>
<evidence type="ECO:0000259" key="7">
    <source>
        <dbReference type="SMART" id="SM00481"/>
    </source>
</evidence>
<evidence type="ECO:0000256" key="6">
    <source>
        <dbReference type="ARBA" id="ARBA00049244"/>
    </source>
</evidence>
<keyword evidence="2 8" id="KW-0808">Transferase</keyword>
<dbReference type="Pfam" id="PF07733">
    <property type="entry name" value="DNA_pol3_alpha"/>
    <property type="match status" value="1"/>
</dbReference>
<dbReference type="GO" id="GO:0003887">
    <property type="term" value="F:DNA-directed DNA polymerase activity"/>
    <property type="evidence" value="ECO:0007669"/>
    <property type="project" value="UniProtKB-EC"/>
</dbReference>
<keyword evidence="5" id="KW-0239">DNA-directed DNA polymerase</keyword>
<evidence type="ECO:0000256" key="1">
    <source>
        <dbReference type="ARBA" id="ARBA00012417"/>
    </source>
</evidence>
<dbReference type="InterPro" id="IPR004805">
    <property type="entry name" value="DnaE2/DnaE/PolC"/>
</dbReference>
<dbReference type="Pfam" id="PF17657">
    <property type="entry name" value="DNA_pol3_finger"/>
    <property type="match status" value="1"/>
</dbReference>
<dbReference type="InterPro" id="IPR011708">
    <property type="entry name" value="DNA_pol3_alpha_NTPase_dom"/>
</dbReference>
<dbReference type="InterPro" id="IPR040982">
    <property type="entry name" value="DNA_pol3_finger"/>
</dbReference>
<keyword evidence="3 8" id="KW-0548">Nucleotidyltransferase</keyword>
<dbReference type="EMBL" id="VHHP01000004">
    <property type="protein sequence ID" value="TPR53915.1"/>
    <property type="molecule type" value="Genomic_DNA"/>
</dbReference>
<name>A0ABY2Z207_9BACT</name>
<dbReference type="EC" id="2.7.7.7" evidence="1"/>
<dbReference type="InterPro" id="IPR016195">
    <property type="entry name" value="Pol/histidinol_Pase-like"/>
</dbReference>
<evidence type="ECO:0000256" key="5">
    <source>
        <dbReference type="ARBA" id="ARBA00022932"/>
    </source>
</evidence>
<keyword evidence="4" id="KW-0235">DNA replication</keyword>
<dbReference type="Pfam" id="PF14579">
    <property type="entry name" value="HHH_6"/>
    <property type="match status" value="1"/>
</dbReference>
<reference evidence="8" key="1">
    <citation type="submission" date="2019-06" db="EMBL/GenBank/DDBJ databases">
        <title>Mycoplasma neophronis type strain whole genome sequence.</title>
        <authorList>
            <person name="Spergser J."/>
        </authorList>
    </citation>
    <scope>NUCLEOTIDE SEQUENCE [LARGE SCALE GENOMIC DNA]</scope>
    <source>
        <strain evidence="8">DSM 24097</strain>
    </source>
</reference>
<dbReference type="Gene3D" id="1.10.10.1600">
    <property type="entry name" value="Bacterial DNA polymerase III alpha subunit, thumb domain"/>
    <property type="match status" value="1"/>
</dbReference>
<dbReference type="NCBIfam" id="TIGR00594">
    <property type="entry name" value="polc"/>
    <property type="match status" value="1"/>
</dbReference>
<keyword evidence="9" id="KW-1185">Reference proteome</keyword>